<dbReference type="EMBL" id="CP157804">
    <property type="protein sequence ID" value="XBQ22330.1"/>
    <property type="molecule type" value="Genomic_DNA"/>
</dbReference>
<name>A0AAU7MVI1_9FLAO</name>
<keyword evidence="7" id="KW-0472">Membrane</keyword>
<protein>
    <submittedName>
        <fullName evidence="11">BspA family leucine-rich repeat surface protein</fullName>
    </submittedName>
</protein>
<dbReference type="SUPFAM" id="SSF49299">
    <property type="entry name" value="PKD domain"/>
    <property type="match status" value="1"/>
</dbReference>
<dbReference type="InterPro" id="IPR011889">
    <property type="entry name" value="Liste_lipo_26"/>
</dbReference>
<dbReference type="InterPro" id="IPR000601">
    <property type="entry name" value="PKD_dom"/>
</dbReference>
<keyword evidence="6" id="KW-1133">Transmembrane helix</keyword>
<dbReference type="GO" id="GO:0045296">
    <property type="term" value="F:cadherin binding"/>
    <property type="evidence" value="ECO:0007669"/>
    <property type="project" value="TreeGrafter"/>
</dbReference>
<dbReference type="GO" id="GO:0000902">
    <property type="term" value="P:cell morphogenesis"/>
    <property type="evidence" value="ECO:0007669"/>
    <property type="project" value="TreeGrafter"/>
</dbReference>
<dbReference type="GO" id="GO:0007043">
    <property type="term" value="P:cell-cell junction assembly"/>
    <property type="evidence" value="ECO:0007669"/>
    <property type="project" value="TreeGrafter"/>
</dbReference>
<dbReference type="GO" id="GO:0044331">
    <property type="term" value="P:cell-cell adhesion mediated by cadherin"/>
    <property type="evidence" value="ECO:0007669"/>
    <property type="project" value="TreeGrafter"/>
</dbReference>
<feature type="signal peptide" evidence="8">
    <location>
        <begin position="1"/>
        <end position="17"/>
    </location>
</feature>
<dbReference type="SMART" id="SM00112">
    <property type="entry name" value="CA"/>
    <property type="match status" value="2"/>
</dbReference>
<dbReference type="InterPro" id="IPR039808">
    <property type="entry name" value="Cadherin"/>
</dbReference>
<dbReference type="GO" id="GO:0005912">
    <property type="term" value="C:adherens junction"/>
    <property type="evidence" value="ECO:0007669"/>
    <property type="project" value="TreeGrafter"/>
</dbReference>
<dbReference type="SUPFAM" id="SSF49313">
    <property type="entry name" value="Cadherin-like"/>
    <property type="match status" value="2"/>
</dbReference>
<accession>A0AAU7MVI1</accession>
<dbReference type="RefSeq" id="WP_349351311.1">
    <property type="nucleotide sequence ID" value="NZ_CP157804.1"/>
</dbReference>
<evidence type="ECO:0000256" key="5">
    <source>
        <dbReference type="ARBA" id="ARBA00022837"/>
    </source>
</evidence>
<comment type="subcellular location">
    <subcellularLocation>
        <location evidence="1">Membrane</location>
        <topology evidence="1">Single-pass membrane protein</topology>
    </subcellularLocation>
</comment>
<evidence type="ECO:0000256" key="3">
    <source>
        <dbReference type="ARBA" id="ARBA00022729"/>
    </source>
</evidence>
<dbReference type="NCBIfam" id="TIGR02167">
    <property type="entry name" value="Liste_lipo_26"/>
    <property type="match status" value="2"/>
</dbReference>
<keyword evidence="3 8" id="KW-0732">Signal</keyword>
<evidence type="ECO:0000259" key="10">
    <source>
        <dbReference type="PROSITE" id="PS50268"/>
    </source>
</evidence>
<dbReference type="InterPro" id="IPR002126">
    <property type="entry name" value="Cadherin-like_dom"/>
</dbReference>
<reference evidence="11" key="1">
    <citation type="submission" date="2024-05" db="EMBL/GenBank/DDBJ databases">
        <title>Draft Genome Sequences of Flagellimonas sp. MMG031 and Marinobacter sp. MMG032 Isolated from the dinoflagellate Symbiodinium pilosum.</title>
        <authorList>
            <person name="Shikuma N.J."/>
            <person name="Farrell M.V."/>
        </authorList>
    </citation>
    <scope>NUCLEOTIDE SEQUENCE</scope>
    <source>
        <strain evidence="11">MMG031</strain>
    </source>
</reference>
<dbReference type="PANTHER" id="PTHR24027">
    <property type="entry name" value="CADHERIN-23"/>
    <property type="match status" value="1"/>
</dbReference>
<evidence type="ECO:0000256" key="4">
    <source>
        <dbReference type="ARBA" id="ARBA00022737"/>
    </source>
</evidence>
<dbReference type="GO" id="GO:0008013">
    <property type="term" value="F:beta-catenin binding"/>
    <property type="evidence" value="ECO:0007669"/>
    <property type="project" value="TreeGrafter"/>
</dbReference>
<evidence type="ECO:0000256" key="8">
    <source>
        <dbReference type="SAM" id="SignalP"/>
    </source>
</evidence>
<dbReference type="CDD" id="cd11304">
    <property type="entry name" value="Cadherin_repeat"/>
    <property type="match status" value="2"/>
</dbReference>
<dbReference type="GO" id="GO:0016477">
    <property type="term" value="P:cell migration"/>
    <property type="evidence" value="ECO:0007669"/>
    <property type="project" value="TreeGrafter"/>
</dbReference>
<dbReference type="AlphaFoldDB" id="A0AAU7MVI1"/>
<dbReference type="InterPro" id="IPR005046">
    <property type="entry name" value="DUF285"/>
</dbReference>
<feature type="domain" description="PKD" evidence="9">
    <location>
        <begin position="229"/>
        <end position="292"/>
    </location>
</feature>
<dbReference type="Pfam" id="PF03382">
    <property type="entry name" value="DUF285"/>
    <property type="match status" value="1"/>
</dbReference>
<keyword evidence="4" id="KW-0677">Repeat</keyword>
<dbReference type="InterPro" id="IPR015919">
    <property type="entry name" value="Cadherin-like_sf"/>
</dbReference>
<evidence type="ECO:0000259" key="9">
    <source>
        <dbReference type="PROSITE" id="PS50093"/>
    </source>
</evidence>
<dbReference type="InterPro" id="IPR013783">
    <property type="entry name" value="Ig-like_fold"/>
</dbReference>
<feature type="domain" description="Cadherin" evidence="10">
    <location>
        <begin position="34"/>
        <end position="132"/>
    </location>
</feature>
<dbReference type="Gene3D" id="2.60.40.10">
    <property type="entry name" value="Immunoglobulins"/>
    <property type="match status" value="1"/>
</dbReference>
<dbReference type="PANTHER" id="PTHR24027:SF422">
    <property type="entry name" value="CADHERIN DOMAIN-CONTAINING PROTEIN"/>
    <property type="match status" value="1"/>
</dbReference>
<dbReference type="PROSITE" id="PS50268">
    <property type="entry name" value="CADHERIN_2"/>
    <property type="match status" value="2"/>
</dbReference>
<dbReference type="PROSITE" id="PS50093">
    <property type="entry name" value="PKD"/>
    <property type="match status" value="1"/>
</dbReference>
<feature type="chain" id="PRO_5043661101" evidence="8">
    <location>
        <begin position="18"/>
        <end position="550"/>
    </location>
</feature>
<evidence type="ECO:0000256" key="7">
    <source>
        <dbReference type="ARBA" id="ARBA00023136"/>
    </source>
</evidence>
<dbReference type="Gene3D" id="2.60.40.60">
    <property type="entry name" value="Cadherins"/>
    <property type="match status" value="2"/>
</dbReference>
<dbReference type="GO" id="GO:0007156">
    <property type="term" value="P:homophilic cell adhesion via plasma membrane adhesion molecules"/>
    <property type="evidence" value="ECO:0007669"/>
    <property type="project" value="InterPro"/>
</dbReference>
<sequence length="550" mass="60326">MKARFLFLIMVSFVVFWSCEPNEPDSVLINNAPVVPSQTFTVPENFPDGQLIGVIQATDKDEDALEFSLVQEASGLFEVAKNGNLFLAAGKKLSNTDQEEHVLDVYVHDGVVGRKGSVTIKVTPPENLPPIAEDKIFDDIIETLPEGELIGVLEAVDPEGEPLTYEIIEDEDGLFAVTNNGEIVLAEGQSLDFETSEQHTIVVSISDGVNTVEITVTINVLDDGDIFDDPASFITTWNVETDGQELIIGTNSNFDGYDYTIDWGDGTIEQITTNESPSHVYENADTYTVAINGQFPALDMSESDVLSQEALVDVVQWGSQQWQSMAYAFFNCTNLESFSASDLPDLTQTETMALMFYNAIAFNGDLSQWEVGNVVDMIGVFGGATNFNGDLSSWDVGNVTIMTAMFREASSFNQDISNWNVLKVTHMDNMFTDAISFNQDISGWEVDNVAQMLNMFRRATSFNQDLGVWNIGSIVSMFGMFQQSGMSTLNYSATLRGWASLGNDNIPDGITLGALDKNFCDDPETITARIDILQGDNGWTIDDGGSTTCF</sequence>
<dbReference type="GO" id="GO:0016342">
    <property type="term" value="C:catenin complex"/>
    <property type="evidence" value="ECO:0007669"/>
    <property type="project" value="TreeGrafter"/>
</dbReference>
<keyword evidence="2" id="KW-0812">Transmembrane</keyword>
<evidence type="ECO:0000256" key="6">
    <source>
        <dbReference type="ARBA" id="ARBA00022989"/>
    </source>
</evidence>
<proteinExistence type="predicted"/>
<evidence type="ECO:0000256" key="1">
    <source>
        <dbReference type="ARBA" id="ARBA00004167"/>
    </source>
</evidence>
<gene>
    <name evidence="11" type="ORF">ABNE31_12045</name>
</gene>
<keyword evidence="5" id="KW-0106">Calcium</keyword>
<evidence type="ECO:0000256" key="2">
    <source>
        <dbReference type="ARBA" id="ARBA00022692"/>
    </source>
</evidence>
<organism evidence="11">
    <name type="scientific">Flagellimonas sp. MMG031</name>
    <dbReference type="NCBI Taxonomy" id="3158549"/>
    <lineage>
        <taxon>Bacteria</taxon>
        <taxon>Pseudomonadati</taxon>
        <taxon>Bacteroidota</taxon>
        <taxon>Flavobacteriia</taxon>
        <taxon>Flavobacteriales</taxon>
        <taxon>Flavobacteriaceae</taxon>
        <taxon>Flagellimonas</taxon>
    </lineage>
</organism>
<dbReference type="GO" id="GO:0005509">
    <property type="term" value="F:calcium ion binding"/>
    <property type="evidence" value="ECO:0007669"/>
    <property type="project" value="InterPro"/>
</dbReference>
<feature type="domain" description="Cadherin" evidence="10">
    <location>
        <begin position="140"/>
        <end position="232"/>
    </location>
</feature>
<evidence type="ECO:0000313" key="11">
    <source>
        <dbReference type="EMBL" id="XBQ22330.1"/>
    </source>
</evidence>
<dbReference type="GO" id="GO:0034332">
    <property type="term" value="P:adherens junction organization"/>
    <property type="evidence" value="ECO:0007669"/>
    <property type="project" value="TreeGrafter"/>
</dbReference>
<dbReference type="InterPro" id="IPR035986">
    <property type="entry name" value="PKD_dom_sf"/>
</dbReference>
<dbReference type="KEGG" id="fld:ABNE31_12045"/>
<dbReference type="GO" id="GO:0016339">
    <property type="term" value="P:calcium-dependent cell-cell adhesion via plasma membrane cell adhesion molecules"/>
    <property type="evidence" value="ECO:0007669"/>
    <property type="project" value="TreeGrafter"/>
</dbReference>